<dbReference type="InterPro" id="IPR003661">
    <property type="entry name" value="HisK_dim/P_dom"/>
</dbReference>
<feature type="modified residue" description="4-aspartylphosphate" evidence="13">
    <location>
        <position position="511"/>
    </location>
</feature>
<dbReference type="AlphaFoldDB" id="A0A011NT53"/>
<dbReference type="CDD" id="cd16922">
    <property type="entry name" value="HATPase_EvgS-ArcB-TorS-like"/>
    <property type="match status" value="1"/>
</dbReference>
<dbReference type="PROSITE" id="PS50110">
    <property type="entry name" value="RESPONSE_REGULATORY"/>
    <property type="match status" value="1"/>
</dbReference>
<keyword evidence="8" id="KW-0902">Two-component regulatory system</keyword>
<keyword evidence="4 17" id="KW-0808">Transferase</keyword>
<dbReference type="FunFam" id="1.10.287.130:FF:000002">
    <property type="entry name" value="Two-component osmosensing histidine kinase"/>
    <property type="match status" value="1"/>
</dbReference>
<dbReference type="STRING" id="1454001.AW08_01708"/>
<evidence type="ECO:0000256" key="7">
    <source>
        <dbReference type="ARBA" id="ARBA00022840"/>
    </source>
</evidence>
<evidence type="ECO:0000256" key="2">
    <source>
        <dbReference type="ARBA" id="ARBA00012438"/>
    </source>
</evidence>
<comment type="subunit">
    <text evidence="10">At low DSF concentrations, interacts with RpfF.</text>
</comment>
<dbReference type="Gene3D" id="1.10.287.130">
    <property type="match status" value="1"/>
</dbReference>
<reference evidence="17" key="1">
    <citation type="submission" date="2014-02" db="EMBL/GenBank/DDBJ databases">
        <title>Expanding our view of genomic diversity in Candidatus Accumulibacter clades.</title>
        <authorList>
            <person name="Skennerton C.T."/>
            <person name="Barr J.J."/>
            <person name="Slater F.R."/>
            <person name="Bond P.L."/>
            <person name="Tyson G.W."/>
        </authorList>
    </citation>
    <scope>NUCLEOTIDE SEQUENCE [LARGE SCALE GENOMIC DNA]</scope>
</reference>
<evidence type="ECO:0000256" key="12">
    <source>
        <dbReference type="ARBA" id="ARBA00070152"/>
    </source>
</evidence>
<dbReference type="InterPro" id="IPR004358">
    <property type="entry name" value="Sig_transdc_His_kin-like_C"/>
</dbReference>
<keyword evidence="5" id="KW-0547">Nucleotide-binding</keyword>
<dbReference type="Pfam" id="PF00512">
    <property type="entry name" value="HisKA"/>
    <property type="match status" value="1"/>
</dbReference>
<evidence type="ECO:0000256" key="10">
    <source>
        <dbReference type="ARBA" id="ARBA00064003"/>
    </source>
</evidence>
<dbReference type="Gene3D" id="3.30.565.10">
    <property type="entry name" value="Histidine kinase-like ATPase, C-terminal domain"/>
    <property type="match status" value="1"/>
</dbReference>
<evidence type="ECO:0000256" key="5">
    <source>
        <dbReference type="ARBA" id="ARBA00022741"/>
    </source>
</evidence>
<accession>A0A011NT53</accession>
<dbReference type="CDD" id="cd00082">
    <property type="entry name" value="HisKA"/>
    <property type="match status" value="1"/>
</dbReference>
<dbReference type="PROSITE" id="PS50109">
    <property type="entry name" value="HIS_KIN"/>
    <property type="match status" value="1"/>
</dbReference>
<dbReference type="SMART" id="SM00388">
    <property type="entry name" value="HisKA"/>
    <property type="match status" value="1"/>
</dbReference>
<dbReference type="InterPro" id="IPR036890">
    <property type="entry name" value="HATPase_C_sf"/>
</dbReference>
<comment type="function">
    <text evidence="9">Member of the two-component regulatory system BvgS/BvgA. Phosphorylates BvgA via a four-step phosphorelay in response to environmental signals.</text>
</comment>
<evidence type="ECO:0000313" key="17">
    <source>
        <dbReference type="EMBL" id="EXI67767.1"/>
    </source>
</evidence>
<dbReference type="SUPFAM" id="SSF52172">
    <property type="entry name" value="CheY-like"/>
    <property type="match status" value="1"/>
</dbReference>
<feature type="transmembrane region" description="Helical" evidence="14">
    <location>
        <begin position="92"/>
        <end position="112"/>
    </location>
</feature>
<evidence type="ECO:0000256" key="8">
    <source>
        <dbReference type="ARBA" id="ARBA00023012"/>
    </source>
</evidence>
<gene>
    <name evidence="17" type="primary">luxQ_2</name>
    <name evidence="17" type="ORF">AW08_01708</name>
</gene>
<dbReference type="InterPro" id="IPR005467">
    <property type="entry name" value="His_kinase_dom"/>
</dbReference>
<keyword evidence="6 17" id="KW-0418">Kinase</keyword>
<feature type="domain" description="Response regulatory" evidence="16">
    <location>
        <begin position="462"/>
        <end position="584"/>
    </location>
</feature>
<proteinExistence type="predicted"/>
<evidence type="ECO:0000256" key="1">
    <source>
        <dbReference type="ARBA" id="ARBA00000085"/>
    </source>
</evidence>
<evidence type="ECO:0000256" key="3">
    <source>
        <dbReference type="ARBA" id="ARBA00022553"/>
    </source>
</evidence>
<organism evidence="17 18">
    <name type="scientific">Candidatus Accumulibacter adjunctus</name>
    <dbReference type="NCBI Taxonomy" id="1454001"/>
    <lineage>
        <taxon>Bacteria</taxon>
        <taxon>Pseudomonadati</taxon>
        <taxon>Pseudomonadota</taxon>
        <taxon>Betaproteobacteria</taxon>
        <taxon>Candidatus Accumulibacter</taxon>
    </lineage>
</organism>
<comment type="catalytic activity">
    <reaction evidence="1">
        <text>ATP + protein L-histidine = ADP + protein N-phospho-L-histidine.</text>
        <dbReference type="EC" id="2.7.13.3"/>
    </reaction>
</comment>
<keyword evidence="3 13" id="KW-0597">Phosphoprotein</keyword>
<keyword evidence="14" id="KW-0812">Transmembrane</keyword>
<dbReference type="SUPFAM" id="SSF55874">
    <property type="entry name" value="ATPase domain of HSP90 chaperone/DNA topoisomerase II/histidine kinase"/>
    <property type="match status" value="1"/>
</dbReference>
<evidence type="ECO:0000256" key="6">
    <source>
        <dbReference type="ARBA" id="ARBA00022777"/>
    </source>
</evidence>
<name>A0A011NT53_9PROT</name>
<evidence type="ECO:0000259" key="16">
    <source>
        <dbReference type="PROSITE" id="PS50110"/>
    </source>
</evidence>
<sequence length="584" mass="63612">MAHADGQQGDIEARVFAEQIAMIYRLTPHTLAMSVIGSTLVLVALWTSAPLPLLFGWYLLHHLITLCRYRLIRSYRRADPPLADAPLWARRFVIGTIAAGLIWATVGTVLFPPPGSDVQFFIGMYLVGVAATGMFTLSAHFWSFLPLAGLSLIPMSLWLLASGVASLQIAGGATFLFVYIVFSNGRRFERITRDSIRLRIELSAAKEAAEAASRAKSQFLANMSHEIRTPMNGVLGIAELLLATPLAEQQRSRLQTLYRSGQSLLDVINDILDFSKIEAGKLELRESDFDLRAMLRDVLDAFAATAADKGLLLTSRLGADVPAALHADQARLRQVLTNLIGNAIKFTEAGRVALTVERLDEQQLRFAVQDTGIGLAAEERARVFDAFAQADVSHTRRHGGTGLGLAISRQIVTLMAGEIGVDSTPGAGSTFWFKLPFQPAQHEPAAPAADPLASPPQCLHGNVLLVEDNAVNQLVAQAFLQAFGLQVSLAKDGLEAVRMTAEQPFDLVLMDCQMPDLDGFEATQQIRSREKSQGSTGTAAIPIIALTANVFEGDRERCFSSGMNDFIAKPFTRDELYAVLARWL</sequence>
<feature type="transmembrane region" description="Helical" evidence="14">
    <location>
        <begin position="31"/>
        <end position="49"/>
    </location>
</feature>
<protein>
    <recommendedName>
        <fullName evidence="11">Sensory/regulatory protein RpfC</fullName>
        <ecNumber evidence="2">2.7.13.3</ecNumber>
    </recommendedName>
    <alternativeName>
        <fullName evidence="12">Virulence sensor protein BvgS</fullName>
    </alternativeName>
</protein>
<dbReference type="CDD" id="cd17546">
    <property type="entry name" value="REC_hyHK_CKI1_RcsC-like"/>
    <property type="match status" value="1"/>
</dbReference>
<dbReference type="Pfam" id="PF00072">
    <property type="entry name" value="Response_reg"/>
    <property type="match status" value="1"/>
</dbReference>
<dbReference type="EMBL" id="JFAX01000008">
    <property type="protein sequence ID" value="EXI67767.1"/>
    <property type="molecule type" value="Genomic_DNA"/>
</dbReference>
<feature type="transmembrane region" description="Helical" evidence="14">
    <location>
        <begin position="157"/>
        <end position="182"/>
    </location>
</feature>
<feature type="domain" description="Histidine kinase" evidence="15">
    <location>
        <begin position="222"/>
        <end position="439"/>
    </location>
</feature>
<dbReference type="PATRIC" id="fig|1454001.3.peg.1737"/>
<keyword evidence="14" id="KW-1133">Transmembrane helix</keyword>
<feature type="transmembrane region" description="Helical" evidence="14">
    <location>
        <begin position="118"/>
        <end position="145"/>
    </location>
</feature>
<evidence type="ECO:0000256" key="13">
    <source>
        <dbReference type="PROSITE-ProRule" id="PRU00169"/>
    </source>
</evidence>
<evidence type="ECO:0000256" key="11">
    <source>
        <dbReference type="ARBA" id="ARBA00068150"/>
    </source>
</evidence>
<dbReference type="Gene3D" id="3.40.50.2300">
    <property type="match status" value="1"/>
</dbReference>
<dbReference type="PANTHER" id="PTHR45339">
    <property type="entry name" value="HYBRID SIGNAL TRANSDUCTION HISTIDINE KINASE J"/>
    <property type="match status" value="1"/>
</dbReference>
<dbReference type="GO" id="GO:0005524">
    <property type="term" value="F:ATP binding"/>
    <property type="evidence" value="ECO:0007669"/>
    <property type="project" value="UniProtKB-KW"/>
</dbReference>
<dbReference type="SMART" id="SM00387">
    <property type="entry name" value="HATPase_c"/>
    <property type="match status" value="1"/>
</dbReference>
<evidence type="ECO:0000256" key="4">
    <source>
        <dbReference type="ARBA" id="ARBA00022679"/>
    </source>
</evidence>
<evidence type="ECO:0000256" key="9">
    <source>
        <dbReference type="ARBA" id="ARBA00058004"/>
    </source>
</evidence>
<evidence type="ECO:0000259" key="15">
    <source>
        <dbReference type="PROSITE" id="PS50109"/>
    </source>
</evidence>
<dbReference type="EC" id="2.7.13.3" evidence="2"/>
<evidence type="ECO:0000256" key="14">
    <source>
        <dbReference type="SAM" id="Phobius"/>
    </source>
</evidence>
<dbReference type="Pfam" id="PF02518">
    <property type="entry name" value="HATPase_c"/>
    <property type="match status" value="1"/>
</dbReference>
<dbReference type="SMART" id="SM00448">
    <property type="entry name" value="REC"/>
    <property type="match status" value="1"/>
</dbReference>
<dbReference type="InterPro" id="IPR003594">
    <property type="entry name" value="HATPase_dom"/>
</dbReference>
<evidence type="ECO:0000313" key="18">
    <source>
        <dbReference type="Proteomes" id="UP000020218"/>
    </source>
</evidence>
<keyword evidence="14" id="KW-0472">Membrane</keyword>
<feature type="transmembrane region" description="Helical" evidence="14">
    <location>
        <begin position="55"/>
        <end position="71"/>
    </location>
</feature>
<dbReference type="InterPro" id="IPR001789">
    <property type="entry name" value="Sig_transdc_resp-reg_receiver"/>
</dbReference>
<dbReference type="GO" id="GO:0000155">
    <property type="term" value="F:phosphorelay sensor kinase activity"/>
    <property type="evidence" value="ECO:0007669"/>
    <property type="project" value="InterPro"/>
</dbReference>
<dbReference type="PANTHER" id="PTHR45339:SF1">
    <property type="entry name" value="HYBRID SIGNAL TRANSDUCTION HISTIDINE KINASE J"/>
    <property type="match status" value="1"/>
</dbReference>
<dbReference type="InterPro" id="IPR036097">
    <property type="entry name" value="HisK_dim/P_sf"/>
</dbReference>
<dbReference type="InterPro" id="IPR011006">
    <property type="entry name" value="CheY-like_superfamily"/>
</dbReference>
<dbReference type="PRINTS" id="PR00344">
    <property type="entry name" value="BCTRLSENSOR"/>
</dbReference>
<keyword evidence="7" id="KW-0067">ATP-binding</keyword>
<dbReference type="SUPFAM" id="SSF47384">
    <property type="entry name" value="Homodimeric domain of signal transducing histidine kinase"/>
    <property type="match status" value="1"/>
</dbReference>
<keyword evidence="18" id="KW-1185">Reference proteome</keyword>
<comment type="caution">
    <text evidence="17">The sequence shown here is derived from an EMBL/GenBank/DDBJ whole genome shotgun (WGS) entry which is preliminary data.</text>
</comment>
<dbReference type="Proteomes" id="UP000020218">
    <property type="component" value="Unassembled WGS sequence"/>
</dbReference>
<dbReference type="FunFam" id="3.30.565.10:FF:000010">
    <property type="entry name" value="Sensor histidine kinase RcsC"/>
    <property type="match status" value="1"/>
</dbReference>